<dbReference type="PROSITE" id="PS50198">
    <property type="entry name" value="PPIC_PPIASE_2"/>
    <property type="match status" value="1"/>
</dbReference>
<comment type="similarity">
    <text evidence="2">Belongs to the PpiC/parvulin rotamase family.</text>
</comment>
<evidence type="ECO:0000256" key="4">
    <source>
        <dbReference type="ARBA" id="ARBA00022729"/>
    </source>
</evidence>
<feature type="chain" id="PRO_5023040491" description="peptidylprolyl isomerase" evidence="8">
    <location>
        <begin position="20"/>
        <end position="255"/>
    </location>
</feature>
<proteinExistence type="inferred from homology"/>
<dbReference type="AlphaFoldDB" id="A0A5C0AWN7"/>
<dbReference type="PANTHER" id="PTHR47245">
    <property type="entry name" value="PEPTIDYLPROLYL ISOMERASE"/>
    <property type="match status" value="1"/>
</dbReference>
<reference evidence="10 11" key="1">
    <citation type="submission" date="2019-08" db="EMBL/GenBank/DDBJ databases">
        <title>Amphibian skin-associated Pigmentiphaga: genome sequence and occurrence across geography and hosts.</title>
        <authorList>
            <person name="Bletz M.C."/>
            <person name="Bunk B."/>
            <person name="Sproeer C."/>
            <person name="Biwer P."/>
            <person name="Reiter S."/>
            <person name="Rabemananjara F.C.E."/>
            <person name="Schulz S."/>
            <person name="Overmann J."/>
            <person name="Vences M."/>
        </authorList>
    </citation>
    <scope>NUCLEOTIDE SEQUENCE [LARGE SCALE GENOMIC DNA]</scope>
    <source>
        <strain evidence="10 11">Mada1488</strain>
    </source>
</reference>
<dbReference type="InterPro" id="IPR027304">
    <property type="entry name" value="Trigger_fact/SurA_dom_sf"/>
</dbReference>
<dbReference type="Pfam" id="PF13616">
    <property type="entry name" value="Rotamase_3"/>
    <property type="match status" value="1"/>
</dbReference>
<gene>
    <name evidence="10" type="ORF">FXN63_13975</name>
</gene>
<evidence type="ECO:0000256" key="6">
    <source>
        <dbReference type="ARBA" id="ARBA00023235"/>
    </source>
</evidence>
<name>A0A5C0AWN7_9BURK</name>
<keyword evidence="5 7" id="KW-0697">Rotamase</keyword>
<keyword evidence="11" id="KW-1185">Reference proteome</keyword>
<feature type="domain" description="PpiC" evidence="9">
    <location>
        <begin position="126"/>
        <end position="216"/>
    </location>
</feature>
<dbReference type="InterPro" id="IPR050245">
    <property type="entry name" value="PrsA_foldase"/>
</dbReference>
<dbReference type="EMBL" id="CP043046">
    <property type="protein sequence ID" value="QEI06819.1"/>
    <property type="molecule type" value="Genomic_DNA"/>
</dbReference>
<dbReference type="PANTHER" id="PTHR47245:SF1">
    <property type="entry name" value="FOLDASE PROTEIN PRSA"/>
    <property type="match status" value="1"/>
</dbReference>
<comment type="catalytic activity">
    <reaction evidence="1">
        <text>[protein]-peptidylproline (omega=180) = [protein]-peptidylproline (omega=0)</text>
        <dbReference type="Rhea" id="RHEA:16237"/>
        <dbReference type="Rhea" id="RHEA-COMP:10747"/>
        <dbReference type="Rhea" id="RHEA-COMP:10748"/>
        <dbReference type="ChEBI" id="CHEBI:83833"/>
        <dbReference type="ChEBI" id="CHEBI:83834"/>
        <dbReference type="EC" id="5.2.1.8"/>
    </reaction>
</comment>
<dbReference type="EC" id="5.2.1.8" evidence="3"/>
<evidence type="ECO:0000256" key="1">
    <source>
        <dbReference type="ARBA" id="ARBA00000971"/>
    </source>
</evidence>
<dbReference type="InterPro" id="IPR046357">
    <property type="entry name" value="PPIase_dom_sf"/>
</dbReference>
<evidence type="ECO:0000256" key="2">
    <source>
        <dbReference type="ARBA" id="ARBA00007656"/>
    </source>
</evidence>
<organism evidence="10 11">
    <name type="scientific">Pigmentiphaga aceris</name>
    <dbReference type="NCBI Taxonomy" id="1940612"/>
    <lineage>
        <taxon>Bacteria</taxon>
        <taxon>Pseudomonadati</taxon>
        <taxon>Pseudomonadota</taxon>
        <taxon>Betaproteobacteria</taxon>
        <taxon>Burkholderiales</taxon>
        <taxon>Alcaligenaceae</taxon>
        <taxon>Pigmentiphaga</taxon>
    </lineage>
</organism>
<evidence type="ECO:0000256" key="7">
    <source>
        <dbReference type="PROSITE-ProRule" id="PRU00278"/>
    </source>
</evidence>
<sequence>MKRVLMLAAALAVAGPVFAQNAAVVNGKAIPSTRVDQFVKLLTKQGQPDSPQLREQVREELINREVLMQEVEKRGIAKKPDVQVELELSRQSVLIRQLLADYAEKNPISDAAIQAEYDNAKKVQGEKEYRARHILVEDEAKAREIIAQLKAGGKFEELAKQSKDTGSAANGGELDWAPPGTYVGPFADALGKLQKGQLTDAPVQTQFGYHVIQLEDVRDVQFPPLAEVKPQVEESLRAAKLRSFQQELREKAKVQ</sequence>
<evidence type="ECO:0000256" key="8">
    <source>
        <dbReference type="SAM" id="SignalP"/>
    </source>
</evidence>
<evidence type="ECO:0000313" key="10">
    <source>
        <dbReference type="EMBL" id="QEI06819.1"/>
    </source>
</evidence>
<dbReference type="Proteomes" id="UP000325161">
    <property type="component" value="Chromosome"/>
</dbReference>
<evidence type="ECO:0000259" key="9">
    <source>
        <dbReference type="PROSITE" id="PS50198"/>
    </source>
</evidence>
<dbReference type="Gene3D" id="1.10.8.1040">
    <property type="match status" value="1"/>
</dbReference>
<dbReference type="Gene3D" id="3.10.50.40">
    <property type="match status" value="1"/>
</dbReference>
<dbReference type="OrthoDB" id="14196at2"/>
<evidence type="ECO:0000313" key="11">
    <source>
        <dbReference type="Proteomes" id="UP000325161"/>
    </source>
</evidence>
<keyword evidence="6 7" id="KW-0413">Isomerase</keyword>
<dbReference type="SUPFAM" id="SSF54534">
    <property type="entry name" value="FKBP-like"/>
    <property type="match status" value="1"/>
</dbReference>
<evidence type="ECO:0000256" key="3">
    <source>
        <dbReference type="ARBA" id="ARBA00013194"/>
    </source>
</evidence>
<dbReference type="KEGG" id="pacr:FXN63_13975"/>
<feature type="signal peptide" evidence="8">
    <location>
        <begin position="1"/>
        <end position="19"/>
    </location>
</feature>
<evidence type="ECO:0000256" key="5">
    <source>
        <dbReference type="ARBA" id="ARBA00023110"/>
    </source>
</evidence>
<keyword evidence="4 8" id="KW-0732">Signal</keyword>
<protein>
    <recommendedName>
        <fullName evidence="3">peptidylprolyl isomerase</fullName>
        <ecNumber evidence="3">5.2.1.8</ecNumber>
    </recommendedName>
</protein>
<accession>A0A5C0AWN7</accession>
<dbReference type="RefSeq" id="WP_148815806.1">
    <property type="nucleotide sequence ID" value="NZ_CP043046.1"/>
</dbReference>
<dbReference type="GO" id="GO:0003755">
    <property type="term" value="F:peptidyl-prolyl cis-trans isomerase activity"/>
    <property type="evidence" value="ECO:0007669"/>
    <property type="project" value="UniProtKB-KW"/>
</dbReference>
<dbReference type="InterPro" id="IPR000297">
    <property type="entry name" value="PPIase_PpiC"/>
</dbReference>
<dbReference type="SUPFAM" id="SSF109998">
    <property type="entry name" value="Triger factor/SurA peptide-binding domain-like"/>
    <property type="match status" value="1"/>
</dbReference>